<evidence type="ECO:0000313" key="13">
    <source>
        <dbReference type="EMBL" id="MFC7318956.1"/>
    </source>
</evidence>
<evidence type="ECO:0000256" key="5">
    <source>
        <dbReference type="ARBA" id="ARBA00022840"/>
    </source>
</evidence>
<evidence type="ECO:0000256" key="8">
    <source>
        <dbReference type="ARBA" id="ARBA00039025"/>
    </source>
</evidence>
<dbReference type="GeneID" id="79317858"/>
<feature type="domain" description="ABC transporter" evidence="12">
    <location>
        <begin position="2"/>
        <end position="232"/>
    </location>
</feature>
<evidence type="ECO:0000256" key="2">
    <source>
        <dbReference type="ARBA" id="ARBA00022448"/>
    </source>
</evidence>
<dbReference type="PANTHER" id="PTHR42781:SF4">
    <property type="entry name" value="SPERMIDINE_PUTRESCINE IMPORT ATP-BINDING PROTEIN POTA"/>
    <property type="match status" value="1"/>
</dbReference>
<dbReference type="InterPro" id="IPR013611">
    <property type="entry name" value="Transp-assoc_OB_typ2"/>
</dbReference>
<keyword evidence="14" id="KW-1185">Reference proteome</keyword>
<keyword evidence="3" id="KW-0500">Molybdenum</keyword>
<dbReference type="InterPro" id="IPR003439">
    <property type="entry name" value="ABC_transporter-like_ATP-bd"/>
</dbReference>
<comment type="subunit">
    <text evidence="7">The complex is composed of two ATP-binding proteins (WtpC), two transmembrane proteins (WtpB) and a solute-binding protein (WtpA).</text>
</comment>
<evidence type="ECO:0000256" key="7">
    <source>
        <dbReference type="ARBA" id="ARBA00038781"/>
    </source>
</evidence>
<dbReference type="SUPFAM" id="SSF52540">
    <property type="entry name" value="P-loop containing nucleoside triphosphate hydrolases"/>
    <property type="match status" value="1"/>
</dbReference>
<organism evidence="13 14">
    <name type="scientific">Halomarina halobia</name>
    <dbReference type="NCBI Taxonomy" id="3033386"/>
    <lineage>
        <taxon>Archaea</taxon>
        <taxon>Methanobacteriati</taxon>
        <taxon>Methanobacteriota</taxon>
        <taxon>Stenosarchaea group</taxon>
        <taxon>Halobacteria</taxon>
        <taxon>Halobacteriales</taxon>
        <taxon>Natronomonadaceae</taxon>
        <taxon>Halomarina</taxon>
    </lineage>
</organism>
<dbReference type="FunFam" id="3.40.50.300:FF:000425">
    <property type="entry name" value="Probable ABC transporter, ATP-binding subunit"/>
    <property type="match status" value="1"/>
</dbReference>
<reference evidence="13 14" key="1">
    <citation type="journal article" date="2019" name="Int. J. Syst. Evol. Microbiol.">
        <title>The Global Catalogue of Microorganisms (GCM) 10K type strain sequencing project: providing services to taxonomists for standard genome sequencing and annotation.</title>
        <authorList>
            <consortium name="The Broad Institute Genomics Platform"/>
            <consortium name="The Broad Institute Genome Sequencing Center for Infectious Disease"/>
            <person name="Wu L."/>
            <person name="Ma J."/>
        </authorList>
    </citation>
    <scope>NUCLEOTIDE SEQUENCE [LARGE SCALE GENOMIC DNA]</scope>
    <source>
        <strain evidence="13 14">PSR21</strain>
    </source>
</reference>
<proteinExistence type="inferred from homology"/>
<dbReference type="Gene3D" id="2.40.50.140">
    <property type="entry name" value="Nucleic acid-binding proteins"/>
    <property type="match status" value="1"/>
</dbReference>
<comment type="function">
    <text evidence="11">Part of the ABC transporter complex WtpABC involved in molybdate/tungstate import. Responsible for energy coupling to the transport system.</text>
</comment>
<evidence type="ECO:0000259" key="12">
    <source>
        <dbReference type="PROSITE" id="PS50893"/>
    </source>
</evidence>
<dbReference type="SMART" id="SM00382">
    <property type="entry name" value="AAA"/>
    <property type="match status" value="1"/>
</dbReference>
<evidence type="ECO:0000256" key="10">
    <source>
        <dbReference type="ARBA" id="ARBA00047936"/>
    </source>
</evidence>
<dbReference type="EMBL" id="JBHTBF010000003">
    <property type="protein sequence ID" value="MFC7318956.1"/>
    <property type="molecule type" value="Genomic_DNA"/>
</dbReference>
<evidence type="ECO:0000256" key="11">
    <source>
        <dbReference type="ARBA" id="ARBA00057369"/>
    </source>
</evidence>
<dbReference type="InterPro" id="IPR003593">
    <property type="entry name" value="AAA+_ATPase"/>
</dbReference>
<dbReference type="GO" id="GO:1901238">
    <property type="term" value="F:ABC-type tungstate transporter activity"/>
    <property type="evidence" value="ECO:0007669"/>
    <property type="project" value="UniProtKB-EC"/>
</dbReference>
<dbReference type="SUPFAM" id="SSF50331">
    <property type="entry name" value="MOP-like"/>
    <property type="match status" value="1"/>
</dbReference>
<sequence length="347" mass="38729">MLEVKNFTKYYGDLKAVDDLSFELNQGEFVTLLGPSGCGKSTTLHAIAGLVEPSEGSIHLRGKDITNTPPSERNIGMAFQHSALFPHMTAEENIEYGLKMHGYNAADAKQRVQELLGLVQMPDHGDHRPGELSGGQKQRISLARAVAYEPDLLLLDEPLTGLDRVLREEMRREIKRIQEEVNVTTLYVTHDQEEALSLSDRVVVLKDGRKQQVGRPREIYETPVNPFVAEFVGKSTKFEGTVASNSPLVVRNGNREFYLNGNESLADGKQVVLYVRPEDIEIARSATNQKNEFRGHVGEITELGRFAEVLVELPEGTNVLVETERFPPIREGDDVYVSFDPSNVITL</sequence>
<dbReference type="Proteomes" id="UP001596547">
    <property type="component" value="Unassembled WGS sequence"/>
</dbReference>
<evidence type="ECO:0000313" key="14">
    <source>
        <dbReference type="Proteomes" id="UP001596547"/>
    </source>
</evidence>
<evidence type="ECO:0000256" key="4">
    <source>
        <dbReference type="ARBA" id="ARBA00022741"/>
    </source>
</evidence>
<dbReference type="Gene3D" id="3.40.50.300">
    <property type="entry name" value="P-loop containing nucleotide triphosphate hydrolases"/>
    <property type="match status" value="1"/>
</dbReference>
<comment type="catalytic activity">
    <reaction evidence="10">
        <text>tungstate(in) + ATP + H2O = tungstate(out) + ADP + phosphate + H(+)</text>
        <dbReference type="Rhea" id="RHEA:35027"/>
        <dbReference type="ChEBI" id="CHEBI:15377"/>
        <dbReference type="ChEBI" id="CHEBI:15378"/>
        <dbReference type="ChEBI" id="CHEBI:30616"/>
        <dbReference type="ChEBI" id="CHEBI:43474"/>
        <dbReference type="ChEBI" id="CHEBI:46502"/>
        <dbReference type="ChEBI" id="CHEBI:456216"/>
        <dbReference type="EC" id="7.3.2.6"/>
    </reaction>
</comment>
<evidence type="ECO:0000256" key="1">
    <source>
        <dbReference type="ARBA" id="ARBA00004202"/>
    </source>
</evidence>
<dbReference type="GO" id="GO:0005886">
    <property type="term" value="C:plasma membrane"/>
    <property type="evidence" value="ECO:0007669"/>
    <property type="project" value="UniProtKB-SubCell"/>
</dbReference>
<comment type="caution">
    <text evidence="13">The sequence shown here is derived from an EMBL/GenBank/DDBJ whole genome shotgun (WGS) entry which is preliminary data.</text>
</comment>
<evidence type="ECO:0000256" key="3">
    <source>
        <dbReference type="ARBA" id="ARBA00022505"/>
    </source>
</evidence>
<dbReference type="EC" id="7.3.2.6" evidence="8"/>
<keyword evidence="5 13" id="KW-0067">ATP-binding</keyword>
<evidence type="ECO:0000256" key="9">
    <source>
        <dbReference type="ARBA" id="ARBA00041133"/>
    </source>
</evidence>
<dbReference type="Gene3D" id="2.40.50.100">
    <property type="match status" value="1"/>
</dbReference>
<dbReference type="InterPro" id="IPR012340">
    <property type="entry name" value="NA-bd_OB-fold"/>
</dbReference>
<protein>
    <recommendedName>
        <fullName evidence="9">Molybdate/tungstate import ATP-binding protein WtpC</fullName>
        <ecNumber evidence="8">7.3.2.6</ecNumber>
    </recommendedName>
</protein>
<dbReference type="Pfam" id="PF08402">
    <property type="entry name" value="TOBE_2"/>
    <property type="match status" value="1"/>
</dbReference>
<comment type="similarity">
    <text evidence="6">Belongs to the ABC transporter superfamily. Sulfate/tungstate importer (TC 3.A.1.6) family.</text>
</comment>
<accession>A0ABD6AFL6</accession>
<comment type="subcellular location">
    <subcellularLocation>
        <location evidence="1">Cell membrane</location>
        <topology evidence="1">Peripheral membrane protein</topology>
    </subcellularLocation>
</comment>
<dbReference type="InterPro" id="IPR008995">
    <property type="entry name" value="Mo/tungstate-bd_C_term_dom"/>
</dbReference>
<dbReference type="InterPro" id="IPR017871">
    <property type="entry name" value="ABC_transporter-like_CS"/>
</dbReference>
<evidence type="ECO:0000256" key="6">
    <source>
        <dbReference type="ARBA" id="ARBA00038307"/>
    </source>
</evidence>
<dbReference type="AlphaFoldDB" id="A0ABD6AFL6"/>
<dbReference type="RefSeq" id="WP_276306205.1">
    <property type="nucleotide sequence ID" value="NZ_CP119993.1"/>
</dbReference>
<name>A0ABD6AFL6_9EURY</name>
<dbReference type="PROSITE" id="PS50893">
    <property type="entry name" value="ABC_TRANSPORTER_2"/>
    <property type="match status" value="1"/>
</dbReference>
<dbReference type="PANTHER" id="PTHR42781">
    <property type="entry name" value="SPERMIDINE/PUTRESCINE IMPORT ATP-BINDING PROTEIN POTA"/>
    <property type="match status" value="1"/>
</dbReference>
<dbReference type="GO" id="GO:0005524">
    <property type="term" value="F:ATP binding"/>
    <property type="evidence" value="ECO:0007669"/>
    <property type="project" value="UniProtKB-KW"/>
</dbReference>
<dbReference type="PROSITE" id="PS00211">
    <property type="entry name" value="ABC_TRANSPORTER_1"/>
    <property type="match status" value="1"/>
</dbReference>
<dbReference type="InterPro" id="IPR027417">
    <property type="entry name" value="P-loop_NTPase"/>
</dbReference>
<keyword evidence="2" id="KW-0813">Transport</keyword>
<dbReference type="Pfam" id="PF00005">
    <property type="entry name" value="ABC_tran"/>
    <property type="match status" value="1"/>
</dbReference>
<keyword evidence="4" id="KW-0547">Nucleotide-binding</keyword>
<dbReference type="InterPro" id="IPR050093">
    <property type="entry name" value="ABC_SmlMolc_Importer"/>
</dbReference>
<gene>
    <name evidence="13" type="ORF">ACFQPE_19470</name>
</gene>